<evidence type="ECO:0000313" key="2">
    <source>
        <dbReference type="Proteomes" id="UP000748025"/>
    </source>
</evidence>
<dbReference type="Proteomes" id="UP000748025">
    <property type="component" value="Unassembled WGS sequence"/>
</dbReference>
<dbReference type="OrthoDB" id="3259529at2759"/>
<proteinExistence type="predicted"/>
<dbReference type="EMBL" id="SRPW01000902">
    <property type="protein sequence ID" value="KAG6011313.1"/>
    <property type="molecule type" value="Genomic_DNA"/>
</dbReference>
<comment type="caution">
    <text evidence="1">The sequence shown here is derived from an EMBL/GenBank/DDBJ whole genome shotgun (WGS) entry which is preliminary data.</text>
</comment>
<organism evidence="1 2">
    <name type="scientific">Claviceps pusilla</name>
    <dbReference type="NCBI Taxonomy" id="123648"/>
    <lineage>
        <taxon>Eukaryota</taxon>
        <taxon>Fungi</taxon>
        <taxon>Dikarya</taxon>
        <taxon>Ascomycota</taxon>
        <taxon>Pezizomycotina</taxon>
        <taxon>Sordariomycetes</taxon>
        <taxon>Hypocreomycetidae</taxon>
        <taxon>Hypocreales</taxon>
        <taxon>Clavicipitaceae</taxon>
        <taxon>Claviceps</taxon>
    </lineage>
</organism>
<keyword evidence="2" id="KW-1185">Reference proteome</keyword>
<evidence type="ECO:0008006" key="3">
    <source>
        <dbReference type="Google" id="ProtNLM"/>
    </source>
</evidence>
<protein>
    <recommendedName>
        <fullName evidence="3">Ser/Thr protein phosphatase</fullName>
    </recommendedName>
</protein>
<accession>A0A9P7NBW7</accession>
<name>A0A9P7NBW7_9HYPO</name>
<reference evidence="1" key="1">
    <citation type="journal article" date="2020" name="bioRxiv">
        <title>Whole genome comparisons of ergot fungi reveals the divergence and evolution of species within the genus Claviceps are the result of varying mechanisms driving genome evolution and host range expansion.</title>
        <authorList>
            <person name="Wyka S.A."/>
            <person name="Mondo S.J."/>
            <person name="Liu M."/>
            <person name="Dettman J."/>
            <person name="Nalam V."/>
            <person name="Broders K.D."/>
        </authorList>
    </citation>
    <scope>NUCLEOTIDE SEQUENCE</scope>
    <source>
        <strain evidence="1">CCC 602</strain>
    </source>
</reference>
<sequence length="236" mass="26862">MDLEPLKVAAAILRHHGVSMCIVGEVALNYYNVPRVCHELEICVSKSSSLIAAGLLCSTGLFDPCELDGDFNNYTEYKRGIPRLRTTSWCLPQTILIFNCAFFGFESIEDVRILLPIEKGEQMLYTSKELRLSQDDMAILPFPRLAPLLKGVARRWLDTKDDIAMIAVEQLVDGMDLDEAWVQKHLEGCDAPILNVVRNRIKTKKSRIDYFMDHKITCFIFDEEEAQKVKSIPGYE</sequence>
<gene>
    <name evidence="1" type="ORF">E4U43_008400</name>
</gene>
<dbReference type="AlphaFoldDB" id="A0A9P7NBW7"/>
<evidence type="ECO:0000313" key="1">
    <source>
        <dbReference type="EMBL" id="KAG6011313.1"/>
    </source>
</evidence>